<comment type="caution">
    <text evidence="1">The sequence shown here is derived from an EMBL/GenBank/DDBJ whole genome shotgun (WGS) entry which is preliminary data.</text>
</comment>
<dbReference type="AlphaFoldDB" id="A0A6G3X1G4"/>
<proteinExistence type="predicted"/>
<protein>
    <submittedName>
        <fullName evidence="1">Peptidase</fullName>
    </submittedName>
</protein>
<gene>
    <name evidence="1" type="ORF">G3M58_33600</name>
</gene>
<feature type="non-terminal residue" evidence="1">
    <location>
        <position position="98"/>
    </location>
</feature>
<evidence type="ECO:0000313" key="1">
    <source>
        <dbReference type="EMBL" id="NEE11380.1"/>
    </source>
</evidence>
<name>A0A6G3X1G4_9ACTN</name>
<dbReference type="EMBL" id="JAAGMN010003510">
    <property type="protein sequence ID" value="NEE11380.1"/>
    <property type="molecule type" value="Genomic_DNA"/>
</dbReference>
<reference evidence="1" key="1">
    <citation type="submission" date="2020-01" db="EMBL/GenBank/DDBJ databases">
        <title>Insect and environment-associated Actinomycetes.</title>
        <authorList>
            <person name="Currrie C."/>
            <person name="Chevrette M."/>
            <person name="Carlson C."/>
            <person name="Stubbendieck R."/>
            <person name="Wendt-Pienkowski E."/>
        </authorList>
    </citation>
    <scope>NUCLEOTIDE SEQUENCE</scope>
    <source>
        <strain evidence="1">SID7499</strain>
    </source>
</reference>
<sequence>WPGLQGAADLAVTAADGSESGDTGTITVTGQADGATFTPFTTRLTVGGPDLVMERLPFRTELTPGEKQQAPITFANRGTRDADGVLLTLRYSRGLDIP</sequence>
<organism evidence="1">
    <name type="scientific">Streptomyces sp. SID7499</name>
    <dbReference type="NCBI Taxonomy" id="2706086"/>
    <lineage>
        <taxon>Bacteria</taxon>
        <taxon>Bacillati</taxon>
        <taxon>Actinomycetota</taxon>
        <taxon>Actinomycetes</taxon>
        <taxon>Kitasatosporales</taxon>
        <taxon>Streptomycetaceae</taxon>
        <taxon>Streptomyces</taxon>
    </lineage>
</organism>
<accession>A0A6G3X1G4</accession>
<feature type="non-terminal residue" evidence="1">
    <location>
        <position position="1"/>
    </location>
</feature>